<evidence type="ECO:0000313" key="1">
    <source>
        <dbReference type="EMBL" id="KAH7928771.1"/>
    </source>
</evidence>
<dbReference type="EMBL" id="MU266349">
    <property type="protein sequence ID" value="KAH7928771.1"/>
    <property type="molecule type" value="Genomic_DNA"/>
</dbReference>
<comment type="caution">
    <text evidence="1">The sequence shown here is derived from an EMBL/GenBank/DDBJ whole genome shotgun (WGS) entry which is preliminary data.</text>
</comment>
<reference evidence="1" key="1">
    <citation type="journal article" date="2021" name="New Phytol.">
        <title>Evolutionary innovations through gain and loss of genes in the ectomycorrhizal Boletales.</title>
        <authorList>
            <person name="Wu G."/>
            <person name="Miyauchi S."/>
            <person name="Morin E."/>
            <person name="Kuo A."/>
            <person name="Drula E."/>
            <person name="Varga T."/>
            <person name="Kohler A."/>
            <person name="Feng B."/>
            <person name="Cao Y."/>
            <person name="Lipzen A."/>
            <person name="Daum C."/>
            <person name="Hundley H."/>
            <person name="Pangilinan J."/>
            <person name="Johnson J."/>
            <person name="Barry K."/>
            <person name="LaButti K."/>
            <person name="Ng V."/>
            <person name="Ahrendt S."/>
            <person name="Min B."/>
            <person name="Choi I.G."/>
            <person name="Park H."/>
            <person name="Plett J.M."/>
            <person name="Magnuson J."/>
            <person name="Spatafora J.W."/>
            <person name="Nagy L.G."/>
            <person name="Henrissat B."/>
            <person name="Grigoriev I.V."/>
            <person name="Yang Z.L."/>
            <person name="Xu J."/>
            <person name="Martin F.M."/>
        </authorList>
    </citation>
    <scope>NUCLEOTIDE SEQUENCE</scope>
    <source>
        <strain evidence="1">KUC20120723A-06</strain>
    </source>
</reference>
<gene>
    <name evidence="1" type="ORF">BV22DRAFT_179952</name>
</gene>
<organism evidence="1 2">
    <name type="scientific">Leucogyrophana mollusca</name>
    <dbReference type="NCBI Taxonomy" id="85980"/>
    <lineage>
        <taxon>Eukaryota</taxon>
        <taxon>Fungi</taxon>
        <taxon>Dikarya</taxon>
        <taxon>Basidiomycota</taxon>
        <taxon>Agaricomycotina</taxon>
        <taxon>Agaricomycetes</taxon>
        <taxon>Agaricomycetidae</taxon>
        <taxon>Boletales</taxon>
        <taxon>Boletales incertae sedis</taxon>
        <taxon>Leucogyrophana</taxon>
    </lineage>
</organism>
<proteinExistence type="predicted"/>
<accession>A0ACB8BUN6</accession>
<protein>
    <submittedName>
        <fullName evidence="1">Uncharacterized protein</fullName>
    </submittedName>
</protein>
<name>A0ACB8BUN6_9AGAM</name>
<sequence>MVSTVDCLYLDMPIVGLATTLVILPLLSRFLMYSWRKQLTQPQVSLAIKLKDGAPNVMLVPSEQVPIERAK</sequence>
<dbReference type="Proteomes" id="UP000790709">
    <property type="component" value="Unassembled WGS sequence"/>
</dbReference>
<evidence type="ECO:0000313" key="2">
    <source>
        <dbReference type="Proteomes" id="UP000790709"/>
    </source>
</evidence>
<keyword evidence="2" id="KW-1185">Reference proteome</keyword>